<feature type="region of interest" description="Disordered" evidence="1">
    <location>
        <begin position="1"/>
        <end position="27"/>
    </location>
</feature>
<evidence type="ECO:0000313" key="2">
    <source>
        <dbReference type="EMBL" id="CAE8645472.1"/>
    </source>
</evidence>
<organism evidence="2 3">
    <name type="scientific">Polarella glacialis</name>
    <name type="common">Dinoflagellate</name>
    <dbReference type="NCBI Taxonomy" id="89957"/>
    <lineage>
        <taxon>Eukaryota</taxon>
        <taxon>Sar</taxon>
        <taxon>Alveolata</taxon>
        <taxon>Dinophyceae</taxon>
        <taxon>Suessiales</taxon>
        <taxon>Suessiaceae</taxon>
        <taxon>Polarella</taxon>
    </lineage>
</organism>
<name>A0A813I6T6_POLGL</name>
<dbReference type="Proteomes" id="UP000626109">
    <property type="component" value="Unassembled WGS sequence"/>
</dbReference>
<dbReference type="AlphaFoldDB" id="A0A813I6T6"/>
<comment type="caution">
    <text evidence="2">The sequence shown here is derived from an EMBL/GenBank/DDBJ whole genome shotgun (WGS) entry which is preliminary data.</text>
</comment>
<dbReference type="EMBL" id="CAJNNW010003523">
    <property type="protein sequence ID" value="CAE8645472.1"/>
    <property type="molecule type" value="Genomic_DNA"/>
</dbReference>
<gene>
    <name evidence="2" type="ORF">PGLA2088_LOCUS3937</name>
</gene>
<reference evidence="2" key="1">
    <citation type="submission" date="2021-02" db="EMBL/GenBank/DDBJ databases">
        <authorList>
            <person name="Dougan E. K."/>
            <person name="Rhodes N."/>
            <person name="Thang M."/>
            <person name="Chan C."/>
        </authorList>
    </citation>
    <scope>NUCLEOTIDE SEQUENCE</scope>
</reference>
<accession>A0A813I6T6</accession>
<evidence type="ECO:0000313" key="3">
    <source>
        <dbReference type="Proteomes" id="UP000626109"/>
    </source>
</evidence>
<protein>
    <submittedName>
        <fullName evidence="2">Uncharacterized protein</fullName>
    </submittedName>
</protein>
<proteinExistence type="predicted"/>
<evidence type="ECO:0000256" key="1">
    <source>
        <dbReference type="SAM" id="MobiDB-lite"/>
    </source>
</evidence>
<sequence length="88" mass="9882">MHDCLTHEAPASAANEETQTEMSQPEARSFQADMLPLYMAKYGERLHLHRECRTLASSPDSNIHEVRVCLICLAKQQGAPGRGVQYRV</sequence>